<dbReference type="OrthoDB" id="2352823at2"/>
<dbReference type="CDD" id="cd04301">
    <property type="entry name" value="NAT_SF"/>
    <property type="match status" value="1"/>
</dbReference>
<evidence type="ECO:0000313" key="2">
    <source>
        <dbReference type="EMBL" id="QDO92713.1"/>
    </source>
</evidence>
<dbReference type="Pfam" id="PF00583">
    <property type="entry name" value="Acetyltransf_1"/>
    <property type="match status" value="1"/>
</dbReference>
<sequence>MAPNIDNNKTHITFITAEETYGVRHPVLRPGRPIEDCEFENDTHKDTFHLGLYVNSLLIGVVTFMKASKDIFEHKDQYQLRGMAVLEAYQGLQYGKLLVEKGEGIVKEKNGKIIWFNAREVALKFYTKCGYKIIGDAFNIPKVGTHYMMFKILK</sequence>
<dbReference type="AlphaFoldDB" id="A0A516GMH9"/>
<dbReference type="GO" id="GO:0016747">
    <property type="term" value="F:acyltransferase activity, transferring groups other than amino-acyl groups"/>
    <property type="evidence" value="ECO:0007669"/>
    <property type="project" value="InterPro"/>
</dbReference>
<dbReference type="InterPro" id="IPR016181">
    <property type="entry name" value="Acyl_CoA_acyltransferase"/>
</dbReference>
<keyword evidence="2" id="KW-0808">Transferase</keyword>
<evidence type="ECO:0000313" key="3">
    <source>
        <dbReference type="Proteomes" id="UP000319209"/>
    </source>
</evidence>
<protein>
    <submittedName>
        <fullName evidence="2">GNAT family N-acetyltransferase</fullName>
    </submittedName>
</protein>
<accession>A0A516GMH9</accession>
<dbReference type="SUPFAM" id="SSF55729">
    <property type="entry name" value="Acyl-CoA N-acyltransferases (Nat)"/>
    <property type="match status" value="1"/>
</dbReference>
<dbReference type="InterPro" id="IPR000182">
    <property type="entry name" value="GNAT_dom"/>
</dbReference>
<organism evidence="2 3">
    <name type="scientific">Formosa sediminum</name>
    <dbReference type="NCBI Taxonomy" id="2594004"/>
    <lineage>
        <taxon>Bacteria</taxon>
        <taxon>Pseudomonadati</taxon>
        <taxon>Bacteroidota</taxon>
        <taxon>Flavobacteriia</taxon>
        <taxon>Flavobacteriales</taxon>
        <taxon>Flavobacteriaceae</taxon>
        <taxon>Formosa</taxon>
    </lineage>
</organism>
<evidence type="ECO:0000259" key="1">
    <source>
        <dbReference type="PROSITE" id="PS51186"/>
    </source>
</evidence>
<feature type="domain" description="N-acetyltransferase" evidence="1">
    <location>
        <begin position="3"/>
        <end position="154"/>
    </location>
</feature>
<gene>
    <name evidence="2" type="ORF">FNB79_01535</name>
</gene>
<proteinExistence type="predicted"/>
<reference evidence="2 3" key="1">
    <citation type="submission" date="2019-07" db="EMBL/GenBank/DDBJ databases">
        <title>Genome sequencing for Formosa sp. PS13.</title>
        <authorList>
            <person name="Park S.-J."/>
        </authorList>
    </citation>
    <scope>NUCLEOTIDE SEQUENCE [LARGE SCALE GENOMIC DNA]</scope>
    <source>
        <strain evidence="2 3">PS13</strain>
    </source>
</reference>
<keyword evidence="3" id="KW-1185">Reference proteome</keyword>
<dbReference type="Proteomes" id="UP000319209">
    <property type="component" value="Chromosome"/>
</dbReference>
<dbReference type="PROSITE" id="PS51186">
    <property type="entry name" value="GNAT"/>
    <property type="match status" value="1"/>
</dbReference>
<name>A0A516GMH9_9FLAO</name>
<dbReference type="KEGG" id="fop:FNB79_01535"/>
<dbReference type="EMBL" id="CP041637">
    <property type="protein sequence ID" value="QDO92713.1"/>
    <property type="molecule type" value="Genomic_DNA"/>
</dbReference>
<dbReference type="Gene3D" id="3.40.630.30">
    <property type="match status" value="1"/>
</dbReference>
<dbReference type="RefSeq" id="WP_143379623.1">
    <property type="nucleotide sequence ID" value="NZ_CP041637.1"/>
</dbReference>